<gene>
    <name evidence="1" type="ORF">LSTR_LSTR007562</name>
</gene>
<dbReference type="InParanoid" id="A0A482XQH1"/>
<accession>A0A482XQH1</accession>
<keyword evidence="2" id="KW-1185">Reference proteome</keyword>
<reference evidence="1 2" key="1">
    <citation type="journal article" date="2017" name="Gigascience">
        <title>Genome sequence of the small brown planthopper, Laodelphax striatellus.</title>
        <authorList>
            <person name="Zhu J."/>
            <person name="Jiang F."/>
            <person name="Wang X."/>
            <person name="Yang P."/>
            <person name="Bao Y."/>
            <person name="Zhao W."/>
            <person name="Wang W."/>
            <person name="Lu H."/>
            <person name="Wang Q."/>
            <person name="Cui N."/>
            <person name="Li J."/>
            <person name="Chen X."/>
            <person name="Luo L."/>
            <person name="Yu J."/>
            <person name="Kang L."/>
            <person name="Cui F."/>
        </authorList>
    </citation>
    <scope>NUCLEOTIDE SEQUENCE [LARGE SCALE GENOMIC DNA]</scope>
    <source>
        <strain evidence="1">Lst14</strain>
    </source>
</reference>
<evidence type="ECO:0000313" key="1">
    <source>
        <dbReference type="EMBL" id="RZF48395.1"/>
    </source>
</evidence>
<protein>
    <submittedName>
        <fullName evidence="1">Uncharacterized protein</fullName>
    </submittedName>
</protein>
<organism evidence="1 2">
    <name type="scientific">Laodelphax striatellus</name>
    <name type="common">Small brown planthopper</name>
    <name type="synonym">Delphax striatella</name>
    <dbReference type="NCBI Taxonomy" id="195883"/>
    <lineage>
        <taxon>Eukaryota</taxon>
        <taxon>Metazoa</taxon>
        <taxon>Ecdysozoa</taxon>
        <taxon>Arthropoda</taxon>
        <taxon>Hexapoda</taxon>
        <taxon>Insecta</taxon>
        <taxon>Pterygota</taxon>
        <taxon>Neoptera</taxon>
        <taxon>Paraneoptera</taxon>
        <taxon>Hemiptera</taxon>
        <taxon>Auchenorrhyncha</taxon>
        <taxon>Fulgoroidea</taxon>
        <taxon>Delphacidae</taxon>
        <taxon>Criomorphinae</taxon>
        <taxon>Laodelphax</taxon>
    </lineage>
</organism>
<sequence>MSFLISSQVGLINHQIEGVSARQTVRAQVPERSKQGVSCKQQYDVSNRLCRTETVKVTETVLK</sequence>
<dbReference type="Proteomes" id="UP000291343">
    <property type="component" value="Unassembled WGS sequence"/>
</dbReference>
<dbReference type="EMBL" id="QKKF02002514">
    <property type="protein sequence ID" value="RZF48395.1"/>
    <property type="molecule type" value="Genomic_DNA"/>
</dbReference>
<comment type="caution">
    <text evidence="1">The sequence shown here is derived from an EMBL/GenBank/DDBJ whole genome shotgun (WGS) entry which is preliminary data.</text>
</comment>
<name>A0A482XQH1_LAOST</name>
<evidence type="ECO:0000313" key="2">
    <source>
        <dbReference type="Proteomes" id="UP000291343"/>
    </source>
</evidence>
<proteinExistence type="predicted"/>
<dbReference type="AlphaFoldDB" id="A0A482XQH1"/>